<dbReference type="InterPro" id="IPR007383">
    <property type="entry name" value="DUF445"/>
</dbReference>
<proteinExistence type="predicted"/>
<dbReference type="Proteomes" id="UP001161064">
    <property type="component" value="Unassembled WGS sequence"/>
</dbReference>
<keyword evidence="1" id="KW-1133">Transmembrane helix</keyword>
<feature type="transmembrane region" description="Helical" evidence="1">
    <location>
        <begin position="419"/>
        <end position="440"/>
    </location>
</feature>
<reference evidence="2" key="1">
    <citation type="submission" date="2021-05" db="EMBL/GenBank/DDBJ databases">
        <authorList>
            <person name="Tanabe Y."/>
        </authorList>
    </citation>
    <scope>NUCLEOTIDE SEQUENCE</scope>
    <source>
        <strain evidence="2">BOTRYCO-1</strain>
    </source>
</reference>
<feature type="transmembrane region" description="Helical" evidence="1">
    <location>
        <begin position="43"/>
        <end position="61"/>
    </location>
</feature>
<evidence type="ECO:0000256" key="1">
    <source>
        <dbReference type="SAM" id="Phobius"/>
    </source>
</evidence>
<evidence type="ECO:0008006" key="4">
    <source>
        <dbReference type="Google" id="ProtNLM"/>
    </source>
</evidence>
<dbReference type="PANTHER" id="PTHR38442:SF1">
    <property type="entry name" value="INNER MEMBRANE PROTEIN"/>
    <property type="match status" value="1"/>
</dbReference>
<organism evidence="2 3">
    <name type="scientific">Candidatus Phycosocius spiralis</name>
    <dbReference type="NCBI Taxonomy" id="2815099"/>
    <lineage>
        <taxon>Bacteria</taxon>
        <taxon>Pseudomonadati</taxon>
        <taxon>Pseudomonadota</taxon>
        <taxon>Alphaproteobacteria</taxon>
        <taxon>Caulobacterales</taxon>
        <taxon>Caulobacterales incertae sedis</taxon>
        <taxon>Candidatus Phycosocius</taxon>
    </lineage>
</organism>
<evidence type="ECO:0000313" key="2">
    <source>
        <dbReference type="EMBL" id="GIU65958.1"/>
    </source>
</evidence>
<accession>A0ABQ4PTA7</accession>
<gene>
    <name evidence="2" type="ORF">PsB1_0112</name>
</gene>
<keyword evidence="1" id="KW-0472">Membrane</keyword>
<sequence length="442" mass="49129">MRDHVQTGLRQIPMIDVKPPTPMGLNPALTEDPMIAYRRMKRVATGLFLGMTALFVVAKFFEASHPAVPFIRAFAEAAMVGALADWFAVTALFRRPLGLPIPHTAIIPRSKDRIGAGLGRFISRNFLQPDQVQRRLKDMDLAGGSAHWLTEGDRARRIGHGIAGAVPRILGLLNEGKIAQWLQSTLTERLRHADIAQLLAEGLDILIRGGRHTAIVDLILFHADLAIHSEETEFRTRVSDKMDWLPKLFSVDAAASDALLTAIKDTLKAASKDPNHSIRTRIDEALAHFARDLRHDPNLRDQLQRWVYEVSDHQVVRNYVTQVWNDLKKSLRDQTPQETERLSTAIAAGLEDLARAIEQDPELRESLNKRLKAWAVELAGAQGAGVGTMVAETIQSWDARTVVDQIEAAVGRDLQYIRISGTVIGGLVGLIIHSLSIWIFNN</sequence>
<keyword evidence="3" id="KW-1185">Reference proteome</keyword>
<evidence type="ECO:0000313" key="3">
    <source>
        <dbReference type="Proteomes" id="UP001161064"/>
    </source>
</evidence>
<keyword evidence="1" id="KW-0812">Transmembrane</keyword>
<dbReference type="Pfam" id="PF04286">
    <property type="entry name" value="DUF445"/>
    <property type="match status" value="1"/>
</dbReference>
<reference evidence="2" key="2">
    <citation type="journal article" date="2023" name="ISME Commun">
        <title>Characterization of a bloom-associated alphaproteobacterial lineage, 'Candidatus Phycosocius': insights into freshwater algal-bacterial interactions.</title>
        <authorList>
            <person name="Tanabe Y."/>
            <person name="Yamaguchi H."/>
            <person name="Yoshida M."/>
            <person name="Kai A."/>
            <person name="Okazaki Y."/>
        </authorList>
    </citation>
    <scope>NUCLEOTIDE SEQUENCE</scope>
    <source>
        <strain evidence="2">BOTRYCO-1</strain>
    </source>
</reference>
<protein>
    <recommendedName>
        <fullName evidence="4">DUF445 domain-containing protein</fullName>
    </recommendedName>
</protein>
<dbReference type="PANTHER" id="PTHR38442">
    <property type="entry name" value="INNER MEMBRANE PROTEIN-RELATED"/>
    <property type="match status" value="1"/>
</dbReference>
<comment type="caution">
    <text evidence="2">The sequence shown here is derived from an EMBL/GenBank/DDBJ whole genome shotgun (WGS) entry which is preliminary data.</text>
</comment>
<dbReference type="EMBL" id="BPFZ01000001">
    <property type="protein sequence ID" value="GIU65958.1"/>
    <property type="molecule type" value="Genomic_DNA"/>
</dbReference>
<name>A0ABQ4PTA7_9PROT</name>